<comment type="caution">
    <text evidence="3">The sequence shown here is derived from an EMBL/GenBank/DDBJ whole genome shotgun (WGS) entry which is preliminary data.</text>
</comment>
<gene>
    <name evidence="3" type="ORF">ENO47_07050</name>
</gene>
<proteinExistence type="inferred from homology"/>
<organism evidence="3">
    <name type="scientific">Hydrogenobacter sp</name>
    <dbReference type="NCBI Taxonomy" id="2152829"/>
    <lineage>
        <taxon>Bacteria</taxon>
        <taxon>Pseudomonadati</taxon>
        <taxon>Aquificota</taxon>
        <taxon>Aquificia</taxon>
        <taxon>Aquificales</taxon>
        <taxon>Aquificaceae</taxon>
        <taxon>Hydrogenobacter</taxon>
    </lineage>
</organism>
<accession>A0A7C2V7Q5</accession>
<evidence type="ECO:0000313" key="3">
    <source>
        <dbReference type="EMBL" id="HEW46401.1"/>
    </source>
</evidence>
<sequence length="219" mass="25511">MLLISILQVFGLAQEDCKVCGSSFRGKDQGFVCEECLSELKPYHPMDYSHRLDYVFSYRVFGLYEGTLKEMIHCIKFDNSKSLALRLGKIIKDHLWEYIREMEPDLITFPPLNLRRFWNRGFNHMEYILKGAEVPYFKAFKRTDMAPPLALLNKEERSKAVLGHRLREELIDHFEDKKVLIVDDLLTTGSTIKRLAYLLMSVGVKEVHVYFVARAKPSA</sequence>
<dbReference type="AlphaFoldDB" id="A0A7C2V7Q5"/>
<dbReference type="Pfam" id="PF00156">
    <property type="entry name" value="Pribosyltran"/>
    <property type="match status" value="1"/>
</dbReference>
<name>A0A7C2V7Q5_9AQUI</name>
<dbReference type="EMBL" id="DSFP01000063">
    <property type="protein sequence ID" value="HEW46401.1"/>
    <property type="molecule type" value="Genomic_DNA"/>
</dbReference>
<evidence type="ECO:0000259" key="2">
    <source>
        <dbReference type="Pfam" id="PF00156"/>
    </source>
</evidence>
<evidence type="ECO:0000256" key="1">
    <source>
        <dbReference type="ARBA" id="ARBA00008007"/>
    </source>
</evidence>
<dbReference type="InterPro" id="IPR051910">
    <property type="entry name" value="ComF/GntX_DNA_util-trans"/>
</dbReference>
<dbReference type="PANTHER" id="PTHR47505">
    <property type="entry name" value="DNA UTILIZATION PROTEIN YHGH"/>
    <property type="match status" value="1"/>
</dbReference>
<dbReference type="InterPro" id="IPR029057">
    <property type="entry name" value="PRTase-like"/>
</dbReference>
<dbReference type="InterPro" id="IPR000836">
    <property type="entry name" value="PRTase_dom"/>
</dbReference>
<feature type="domain" description="Phosphoribosyltransferase" evidence="2">
    <location>
        <begin position="149"/>
        <end position="214"/>
    </location>
</feature>
<dbReference type="CDD" id="cd06223">
    <property type="entry name" value="PRTases_typeI"/>
    <property type="match status" value="1"/>
</dbReference>
<protein>
    <submittedName>
        <fullName evidence="3">ComF family protein</fullName>
    </submittedName>
</protein>
<reference evidence="3" key="1">
    <citation type="journal article" date="2020" name="mSystems">
        <title>Genome- and Community-Level Interaction Insights into Carbon Utilization and Element Cycling Functions of Hydrothermarchaeota in Hydrothermal Sediment.</title>
        <authorList>
            <person name="Zhou Z."/>
            <person name="Liu Y."/>
            <person name="Xu W."/>
            <person name="Pan J."/>
            <person name="Luo Z.H."/>
            <person name="Li M."/>
        </authorList>
    </citation>
    <scope>NUCLEOTIDE SEQUENCE [LARGE SCALE GENOMIC DNA]</scope>
    <source>
        <strain evidence="3">SpSt-132</strain>
    </source>
</reference>
<comment type="similarity">
    <text evidence="1">Belongs to the ComF/GntX family.</text>
</comment>
<dbReference type="PANTHER" id="PTHR47505:SF1">
    <property type="entry name" value="DNA UTILIZATION PROTEIN YHGH"/>
    <property type="match status" value="1"/>
</dbReference>
<dbReference type="SUPFAM" id="SSF53271">
    <property type="entry name" value="PRTase-like"/>
    <property type="match status" value="1"/>
</dbReference>
<dbReference type="Gene3D" id="3.40.50.2020">
    <property type="match status" value="1"/>
</dbReference>